<evidence type="ECO:0000256" key="1">
    <source>
        <dbReference type="ARBA" id="ARBA00001913"/>
    </source>
</evidence>
<organism evidence="10 11">
    <name type="scientific">Lacihabitans lacunae</name>
    <dbReference type="NCBI Taxonomy" id="1028214"/>
    <lineage>
        <taxon>Bacteria</taxon>
        <taxon>Pseudomonadati</taxon>
        <taxon>Bacteroidota</taxon>
        <taxon>Cytophagia</taxon>
        <taxon>Cytophagales</taxon>
        <taxon>Leadbetterellaceae</taxon>
        <taxon>Lacihabitans</taxon>
    </lineage>
</organism>
<dbReference type="PIRSF" id="PIRSF001021">
    <property type="entry name" value="Alph-amls_thrmst"/>
    <property type="match status" value="1"/>
</dbReference>
<feature type="signal peptide" evidence="8">
    <location>
        <begin position="1"/>
        <end position="24"/>
    </location>
</feature>
<dbReference type="SUPFAM" id="SSF51445">
    <property type="entry name" value="(Trans)glycosidases"/>
    <property type="match status" value="1"/>
</dbReference>
<evidence type="ECO:0000256" key="2">
    <source>
        <dbReference type="ARBA" id="ARBA00008061"/>
    </source>
</evidence>
<gene>
    <name evidence="10" type="ORF">ACFOOI_14160</name>
</gene>
<proteinExistence type="inferred from homology"/>
<name>A0ABV7YYY4_9BACT</name>
<comment type="caution">
    <text evidence="10">The sequence shown here is derived from an EMBL/GenBank/DDBJ whole genome shotgun (WGS) entry which is preliminary data.</text>
</comment>
<keyword evidence="5" id="KW-0119">Carbohydrate metabolism</keyword>
<accession>A0ABV7YYY4</accession>
<dbReference type="EMBL" id="JBHRYQ010000001">
    <property type="protein sequence ID" value="MFC3811804.1"/>
    <property type="molecule type" value="Genomic_DNA"/>
</dbReference>
<evidence type="ECO:0000259" key="9">
    <source>
        <dbReference type="SMART" id="SM00642"/>
    </source>
</evidence>
<evidence type="ECO:0000256" key="3">
    <source>
        <dbReference type="ARBA" id="ARBA00022723"/>
    </source>
</evidence>
<dbReference type="InterPro" id="IPR015237">
    <property type="entry name" value="Alpha-amylase_C_pro"/>
</dbReference>
<protein>
    <submittedName>
        <fullName evidence="10">Alpha-amylase</fullName>
        <ecNumber evidence="10">3.2.1.1</ecNumber>
    </submittedName>
</protein>
<dbReference type="SUPFAM" id="SSF51011">
    <property type="entry name" value="Glycosyl hydrolase domain"/>
    <property type="match status" value="1"/>
</dbReference>
<evidence type="ECO:0000313" key="11">
    <source>
        <dbReference type="Proteomes" id="UP001595616"/>
    </source>
</evidence>
<keyword evidence="4 10" id="KW-0378">Hydrolase</keyword>
<dbReference type="Gene3D" id="2.60.40.1180">
    <property type="entry name" value="Golgi alpha-mannosidase II"/>
    <property type="match status" value="1"/>
</dbReference>
<comment type="similarity">
    <text evidence="2 7">Belongs to the glycosyl hydrolase 13 family.</text>
</comment>
<dbReference type="Gene3D" id="3.20.20.80">
    <property type="entry name" value="Glycosidases"/>
    <property type="match status" value="1"/>
</dbReference>
<evidence type="ECO:0000256" key="7">
    <source>
        <dbReference type="RuleBase" id="RU003615"/>
    </source>
</evidence>
<dbReference type="InterPro" id="IPR013780">
    <property type="entry name" value="Glyco_hydro_b"/>
</dbReference>
<evidence type="ECO:0000256" key="8">
    <source>
        <dbReference type="SAM" id="SignalP"/>
    </source>
</evidence>
<dbReference type="PROSITE" id="PS51257">
    <property type="entry name" value="PROKAR_LIPOPROTEIN"/>
    <property type="match status" value="1"/>
</dbReference>
<reference evidence="11" key="1">
    <citation type="journal article" date="2019" name="Int. J. Syst. Evol. Microbiol.">
        <title>The Global Catalogue of Microorganisms (GCM) 10K type strain sequencing project: providing services to taxonomists for standard genome sequencing and annotation.</title>
        <authorList>
            <consortium name="The Broad Institute Genomics Platform"/>
            <consortium name="The Broad Institute Genome Sequencing Center for Infectious Disease"/>
            <person name="Wu L."/>
            <person name="Ma J."/>
        </authorList>
    </citation>
    <scope>NUCLEOTIDE SEQUENCE [LARGE SCALE GENOMIC DNA]</scope>
    <source>
        <strain evidence="11">CECT 7956</strain>
    </source>
</reference>
<keyword evidence="11" id="KW-1185">Reference proteome</keyword>
<dbReference type="InterPro" id="IPR017853">
    <property type="entry name" value="GH"/>
</dbReference>
<sequence length="465" mass="52461">MRRILSKIGATVLVLIVISACQKAEQTPADTTPTDLTQYLRPEGVMMQGFYWDVEPRGDWWNTISSKVTAWKKIGVDRIWLPPVSKGMSGGYSMGYDPMDYFDFGNFDQMGTTETRFGSKTELQSLITAAHSAGIDVIADIVLNHNSGGSLEFNPFRNKDTYTLFQPKSGFFPRTAKLFHPNNIHAKDAEALFFEEQDLCHEQPEVQNWFWKNENSVAKYYKNTMKFDGWRFDYVKGFDPSVIKAWLTEVGGFAVVEAWDGNTDYLKSWVDKTGSRAFDFAAFYNLEQAIDGSNMSILKDRNSLLRVDPEHAVTFVTNHDTEKETNQGNRIGSAENKLLAYAYILTHPGYPCIFYLDYETQLSKPKLEKLITINRSLATGTLSVLFADLEYYVAQRNGDSKVPGLVVAINNGNAPKTQQVATKWNNATLYDYTGNASQTIKTDANGRVSITTPAKSYTVWSLQKF</sequence>
<keyword evidence="6 10" id="KW-0326">Glycosidase</keyword>
<feature type="domain" description="Glycosyl hydrolase family 13 catalytic" evidence="9">
    <location>
        <begin position="44"/>
        <end position="379"/>
    </location>
</feature>
<dbReference type="PANTHER" id="PTHR43447">
    <property type="entry name" value="ALPHA-AMYLASE"/>
    <property type="match status" value="1"/>
</dbReference>
<feature type="chain" id="PRO_5047499794" evidence="8">
    <location>
        <begin position="25"/>
        <end position="465"/>
    </location>
</feature>
<dbReference type="GO" id="GO:0004556">
    <property type="term" value="F:alpha-amylase activity"/>
    <property type="evidence" value="ECO:0007669"/>
    <property type="project" value="UniProtKB-EC"/>
</dbReference>
<dbReference type="InterPro" id="IPR006047">
    <property type="entry name" value="GH13_cat_dom"/>
</dbReference>
<evidence type="ECO:0000313" key="10">
    <source>
        <dbReference type="EMBL" id="MFC3811804.1"/>
    </source>
</evidence>
<comment type="cofactor">
    <cofactor evidence="1">
        <name>Ca(2+)</name>
        <dbReference type="ChEBI" id="CHEBI:29108"/>
    </cofactor>
</comment>
<dbReference type="EC" id="3.2.1.1" evidence="10"/>
<dbReference type="Pfam" id="PF00128">
    <property type="entry name" value="Alpha-amylase"/>
    <property type="match status" value="1"/>
</dbReference>
<evidence type="ECO:0000256" key="6">
    <source>
        <dbReference type="ARBA" id="ARBA00023295"/>
    </source>
</evidence>
<dbReference type="InterPro" id="IPR013776">
    <property type="entry name" value="A-amylase_thermo"/>
</dbReference>
<keyword evidence="8" id="KW-0732">Signal</keyword>
<dbReference type="Proteomes" id="UP001595616">
    <property type="component" value="Unassembled WGS sequence"/>
</dbReference>
<dbReference type="CDD" id="cd11314">
    <property type="entry name" value="AmyAc_arch_bac_plant_AmyA"/>
    <property type="match status" value="1"/>
</dbReference>
<evidence type="ECO:0000256" key="5">
    <source>
        <dbReference type="ARBA" id="ARBA00023277"/>
    </source>
</evidence>
<dbReference type="NCBIfam" id="NF006970">
    <property type="entry name" value="PRK09441.1-3"/>
    <property type="match status" value="1"/>
</dbReference>
<dbReference type="PRINTS" id="PR00110">
    <property type="entry name" value="ALPHAAMYLASE"/>
</dbReference>
<keyword evidence="3" id="KW-0479">Metal-binding</keyword>
<dbReference type="SMART" id="SM00642">
    <property type="entry name" value="Aamy"/>
    <property type="match status" value="1"/>
</dbReference>
<dbReference type="InterPro" id="IPR006046">
    <property type="entry name" value="Alpha_amylase"/>
</dbReference>
<dbReference type="Pfam" id="PF09154">
    <property type="entry name" value="Alpha-amy_C_pro"/>
    <property type="match status" value="1"/>
</dbReference>
<evidence type="ECO:0000256" key="4">
    <source>
        <dbReference type="ARBA" id="ARBA00022801"/>
    </source>
</evidence>
<dbReference type="RefSeq" id="WP_379838652.1">
    <property type="nucleotide sequence ID" value="NZ_JBHRYQ010000001.1"/>
</dbReference>